<dbReference type="GO" id="GO:0019867">
    <property type="term" value="C:outer membrane"/>
    <property type="evidence" value="ECO:0007669"/>
    <property type="project" value="InterPro"/>
</dbReference>
<dbReference type="SMART" id="SM00869">
    <property type="entry name" value="Autotransporter"/>
    <property type="match status" value="1"/>
</dbReference>
<evidence type="ECO:0000313" key="2">
    <source>
        <dbReference type="EMBL" id="VVE54143.1"/>
    </source>
</evidence>
<organism evidence="2 3">
    <name type="scientific">Pandoraea fibrosis</name>
    <dbReference type="NCBI Taxonomy" id="1891094"/>
    <lineage>
        <taxon>Bacteria</taxon>
        <taxon>Pseudomonadati</taxon>
        <taxon>Pseudomonadota</taxon>
        <taxon>Betaproteobacteria</taxon>
        <taxon>Burkholderiales</taxon>
        <taxon>Burkholderiaceae</taxon>
        <taxon>Pandoraea</taxon>
    </lineage>
</organism>
<dbReference type="InterPro" id="IPR006315">
    <property type="entry name" value="OM_autotransptr_brl_dom"/>
</dbReference>
<keyword evidence="2" id="KW-0645">Protease</keyword>
<dbReference type="GO" id="GO:0008233">
    <property type="term" value="F:peptidase activity"/>
    <property type="evidence" value="ECO:0007669"/>
    <property type="project" value="UniProtKB-KW"/>
</dbReference>
<name>A0A5E4Z1R6_9BURK</name>
<dbReference type="Pfam" id="PF03797">
    <property type="entry name" value="Autotransporter"/>
    <property type="match status" value="1"/>
</dbReference>
<dbReference type="SUPFAM" id="SSF103515">
    <property type="entry name" value="Autotransporter"/>
    <property type="match status" value="1"/>
</dbReference>
<gene>
    <name evidence="2" type="ORF">PFI31113_04878</name>
</gene>
<accession>A0A5E4Z1R6</accession>
<dbReference type="InterPro" id="IPR005546">
    <property type="entry name" value="Autotransporte_beta"/>
</dbReference>
<protein>
    <submittedName>
        <fullName evidence="2">Extracellular serine protease</fullName>
    </submittedName>
</protein>
<dbReference type="Gene3D" id="2.40.128.130">
    <property type="entry name" value="Autotransporter beta-domain"/>
    <property type="match status" value="1"/>
</dbReference>
<sequence length="408" mass="43095">MNIALAKLSVAHQKLVRAALESGQIDVYQAIVSANKLALVETFDSLPEAVKKKLLTQYSSGQFADAAQLKAQATLAQTQLIDQDRRGALALPQMAFAVEQNAARLQQGMRDRLAGDSAFMQKDGAQSDIASGRKNVWAQASGDQSNATDSAGAPGFSMRGAGVNVGADTTFGNSRIGIALGYANSTIDASGKHAKSKVDTFSVGLYGSHSINDWVANAGVSYSGHSIKSDRNAVVDGTSYGMSGKTHGDTVGGFVEFGKKIETSLVNITPSVTARVNETSIKGFTESGVASVTADKSEYLSARVGFGVRLWKDFGDENHHITPSLRIAYEREVADSAPSMNVVLHGINGLAPMRTNLSGLKLGRNIVSAQAGVTMQLSKRLSANAAINSSWRQHETQVGASGSIVYHW</sequence>
<proteinExistence type="predicted"/>
<dbReference type="NCBIfam" id="TIGR01414">
    <property type="entry name" value="autotrans_barl"/>
    <property type="match status" value="1"/>
</dbReference>
<reference evidence="2 3" key="1">
    <citation type="submission" date="2019-08" db="EMBL/GenBank/DDBJ databases">
        <authorList>
            <person name="Peeters C."/>
        </authorList>
    </citation>
    <scope>NUCLEOTIDE SEQUENCE [LARGE SCALE GENOMIC DNA]</scope>
    <source>
        <strain evidence="2 3">LMG 31113</strain>
    </source>
</reference>
<dbReference type="InterPro" id="IPR036709">
    <property type="entry name" value="Autotransporte_beta_dom_sf"/>
</dbReference>
<dbReference type="EMBL" id="CABPRW010000020">
    <property type="protein sequence ID" value="VVE54143.1"/>
    <property type="molecule type" value="Genomic_DNA"/>
</dbReference>
<dbReference type="Proteomes" id="UP000382577">
    <property type="component" value="Unassembled WGS sequence"/>
</dbReference>
<dbReference type="GO" id="GO:0006508">
    <property type="term" value="P:proteolysis"/>
    <property type="evidence" value="ECO:0007669"/>
    <property type="project" value="UniProtKB-KW"/>
</dbReference>
<keyword evidence="2" id="KW-0378">Hydrolase</keyword>
<evidence type="ECO:0000313" key="3">
    <source>
        <dbReference type="Proteomes" id="UP000382577"/>
    </source>
</evidence>
<evidence type="ECO:0000259" key="1">
    <source>
        <dbReference type="PROSITE" id="PS51208"/>
    </source>
</evidence>
<feature type="domain" description="Autotransporter" evidence="1">
    <location>
        <begin position="129"/>
        <end position="408"/>
    </location>
</feature>
<dbReference type="AlphaFoldDB" id="A0A5E4Z1R6"/>
<dbReference type="PROSITE" id="PS51208">
    <property type="entry name" value="AUTOTRANSPORTER"/>
    <property type="match status" value="1"/>
</dbReference>